<name>A0AAV9US03_9PEZI</name>
<protein>
    <submittedName>
        <fullName evidence="2">Uncharacterized protein</fullName>
    </submittedName>
</protein>
<feature type="compositionally biased region" description="Polar residues" evidence="1">
    <location>
        <begin position="846"/>
        <end position="876"/>
    </location>
</feature>
<feature type="region of interest" description="Disordered" evidence="1">
    <location>
        <begin position="531"/>
        <end position="578"/>
    </location>
</feature>
<proteinExistence type="predicted"/>
<dbReference type="EMBL" id="JAVHNQ010000005">
    <property type="protein sequence ID" value="KAK6347363.1"/>
    <property type="molecule type" value="Genomic_DNA"/>
</dbReference>
<feature type="compositionally biased region" description="Acidic residues" evidence="1">
    <location>
        <begin position="879"/>
        <end position="904"/>
    </location>
</feature>
<gene>
    <name evidence="2" type="ORF">TWF696_007431</name>
</gene>
<accession>A0AAV9US03</accession>
<reference evidence="2 3" key="1">
    <citation type="submission" date="2019-10" db="EMBL/GenBank/DDBJ databases">
        <authorList>
            <person name="Palmer J.M."/>
        </authorList>
    </citation>
    <scope>NUCLEOTIDE SEQUENCE [LARGE SCALE GENOMIC DNA]</scope>
    <source>
        <strain evidence="2 3">TWF696</strain>
    </source>
</reference>
<dbReference type="Proteomes" id="UP001375240">
    <property type="component" value="Unassembled WGS sequence"/>
</dbReference>
<evidence type="ECO:0000256" key="1">
    <source>
        <dbReference type="SAM" id="MobiDB-lite"/>
    </source>
</evidence>
<keyword evidence="3" id="KW-1185">Reference proteome</keyword>
<dbReference type="AlphaFoldDB" id="A0AAV9US03"/>
<organism evidence="2 3">
    <name type="scientific">Orbilia brochopaga</name>
    <dbReference type="NCBI Taxonomy" id="3140254"/>
    <lineage>
        <taxon>Eukaryota</taxon>
        <taxon>Fungi</taxon>
        <taxon>Dikarya</taxon>
        <taxon>Ascomycota</taxon>
        <taxon>Pezizomycotina</taxon>
        <taxon>Orbiliomycetes</taxon>
        <taxon>Orbiliales</taxon>
        <taxon>Orbiliaceae</taxon>
        <taxon>Orbilia</taxon>
    </lineage>
</organism>
<feature type="region of interest" description="Disordered" evidence="1">
    <location>
        <begin position="846"/>
        <end position="904"/>
    </location>
</feature>
<evidence type="ECO:0000313" key="2">
    <source>
        <dbReference type="EMBL" id="KAK6347363.1"/>
    </source>
</evidence>
<comment type="caution">
    <text evidence="2">The sequence shown here is derived from an EMBL/GenBank/DDBJ whole genome shotgun (WGS) entry which is preliminary data.</text>
</comment>
<evidence type="ECO:0000313" key="3">
    <source>
        <dbReference type="Proteomes" id="UP001375240"/>
    </source>
</evidence>
<feature type="compositionally biased region" description="Basic and acidic residues" evidence="1">
    <location>
        <begin position="531"/>
        <end position="542"/>
    </location>
</feature>
<sequence>MSSLSNPGGRAVLLTLPCNPPSAASSVYAASEASTDTTTTASAASFASYNSTSTIGSSAFVPAYAQPDREPIFHDAAYISGTPLPLLQLQDGDTLVYLNPSKFAASACPPLRVLSSNLNSTNSPVFQQLLSPSAQKRILNRLLKQKKPQLTGGKLPTGIRFVLDLTPEDEGDKAVEWQEKLWCPDVVLQWNSSLVEPEPLPVEEEAEQQLEAFRQKAGWGKGKSSGGSHTAAVEPYSFGRHVLNLERLIHILHGIDPLIQTTVDWYTLHCLSVAFGTTDATRDYIARWIFCNSLIIESHPSFIWQVAIEAGLATIASDAFAAAVMKYSMDPQEATCIPGALEAAVAFFTRVQKEFQDLLDLNWIDQYLPPTPPKGSLERHKLDSFRDSYRKYVSRQLEVNVGGIESSSNESTPKQAMLRSTWLGLQNTTLSNETSYISSSNLDSISFHDLACAVEFWQLWENSSSVGSAAGNDDLWADVMRHGVPRHAVASVTQHTAFNQGGANFEDAKSEMTSINDAEIISFPAEEDEMKIDNQDDPHDSDPGEGPSTMTSIKSSVNPSGSSPKPDPDLDDDRPGDAWLKDYCDERKAWLQENSDELGQPGTIGQDDIDTQATNAYDIESSPRSTFPKSDPTAPRWLIEQLAKLCDENRRSCFWALMHHPQNDTSRPPEPRIRCLDCPDMLYFPGPGETLDNFRVHLRNIRHITRLHSRQLSEGLTSMSATNKKSVETSAASRSVDIPHGLLPIIRSCETYIKSKCAEMTARNIVFDPILLEEQLACLEESERAFMPLWAGGEVAPNASFSKTTIPNRGVSDSAVDDGMTINISSVGVGSVCTASTFATDESFTELNTPEDSLGSGSVISLDDNNAESTSQSIITPSADDDEDDWVMEGDDDDEFVDDDTYFS</sequence>
<feature type="compositionally biased region" description="Polar residues" evidence="1">
    <location>
        <begin position="548"/>
        <end position="558"/>
    </location>
</feature>